<name>A0ABS3MTC7_9BRAD</name>
<reference evidence="1" key="1">
    <citation type="journal article" date="2021" name="Int. J. Syst. Evol. Microbiol.">
        <title>Bradyrhizobium septentrionale sp. nov. (sv. septentrionale) and Bradyrhizobium quebecense sp. nov. (sv. septentrionale) associated with legumes native to Canada possess rearranged symbiosis genes and numerous insertion sequences.</title>
        <authorList>
            <person name="Bromfield E.S.P."/>
            <person name="Cloutier S."/>
        </authorList>
    </citation>
    <scope>NUCLEOTIDE SEQUENCE</scope>
    <source>
        <strain evidence="1">12S5</strain>
    </source>
</reference>
<comment type="caution">
    <text evidence="1">The sequence shown here is derived from an EMBL/GenBank/DDBJ whole genome shotgun (WGS) entry which is preliminary data.</text>
</comment>
<evidence type="ECO:0008006" key="3">
    <source>
        <dbReference type="Google" id="ProtNLM"/>
    </source>
</evidence>
<gene>
    <name evidence="1" type="ORF">J4P68_36370</name>
</gene>
<dbReference type="SUPFAM" id="SSF53335">
    <property type="entry name" value="S-adenosyl-L-methionine-dependent methyltransferases"/>
    <property type="match status" value="1"/>
</dbReference>
<sequence>MDRLPFTLPDFCRASWVSNAAKDRWNPVFEQVRCLWQRLELATVETGRRQAGLTCVRSDELSSYKAKAATHGLDLKPLHSFDTNGYVSDLNGWNAGTGFRMCAVGAPRAVEEASDAYRSGSTAVLGRLLGYPSCCIAFFEEVWDRQRWIDTTWPMAARIWSDAPQTTSIVELRARPENNMLLRWLGIRPVFHLPCSLECDATYQVANEIKRVAKVIGEQSALDNLYEILSWPVQWSALHGIAEIETPVTRICARTDATARKHIVRLSGVEDMVAGAAYGNRFPFKPRPVRNANTVGAAPAPIRAVKRASDDHALAEAWYHAENGFRSRIDMDQAFTPLLRVIATVKPRSVLHLGCKNGALLHKLIQRDPSLQVFGVDPERARIERAKTLLPGHASRFWCEELSKTVVLERIGGVDACVLMLGRLLELPADKALFALDAISRLSRTLIGYAFDDWLKVQSLQDMAGKLGLTLTGAVELNDCACGVLTPTTRSVDGVGQ</sequence>
<dbReference type="Proteomes" id="UP000692816">
    <property type="component" value="Unassembled WGS sequence"/>
</dbReference>
<dbReference type="InterPro" id="IPR029063">
    <property type="entry name" value="SAM-dependent_MTases_sf"/>
</dbReference>
<dbReference type="EMBL" id="JAGEPA010000001">
    <property type="protein sequence ID" value="MBO1434744.1"/>
    <property type="molecule type" value="Genomic_DNA"/>
</dbReference>
<evidence type="ECO:0000313" key="2">
    <source>
        <dbReference type="Proteomes" id="UP000692816"/>
    </source>
</evidence>
<keyword evidence="2" id="KW-1185">Reference proteome</keyword>
<accession>A0ABS3MTC7</accession>
<dbReference type="Gene3D" id="3.40.50.150">
    <property type="entry name" value="Vaccinia Virus protein VP39"/>
    <property type="match status" value="1"/>
</dbReference>
<dbReference type="RefSeq" id="WP_207838271.1">
    <property type="nucleotide sequence ID" value="NZ_CP088282.1"/>
</dbReference>
<protein>
    <recommendedName>
        <fullName evidence="3">Methyltransferase domain-containing protein</fullName>
    </recommendedName>
</protein>
<proteinExistence type="predicted"/>
<organism evidence="1 2">
    <name type="scientific">Bradyrhizobium quebecense</name>
    <dbReference type="NCBI Taxonomy" id="2748629"/>
    <lineage>
        <taxon>Bacteria</taxon>
        <taxon>Pseudomonadati</taxon>
        <taxon>Pseudomonadota</taxon>
        <taxon>Alphaproteobacteria</taxon>
        <taxon>Hyphomicrobiales</taxon>
        <taxon>Nitrobacteraceae</taxon>
        <taxon>Bradyrhizobium</taxon>
    </lineage>
</organism>
<evidence type="ECO:0000313" key="1">
    <source>
        <dbReference type="EMBL" id="MBO1434744.1"/>
    </source>
</evidence>